<evidence type="ECO:0000313" key="1">
    <source>
        <dbReference type="EMBL" id="KAK3769171.1"/>
    </source>
</evidence>
<evidence type="ECO:0000313" key="2">
    <source>
        <dbReference type="Proteomes" id="UP001283361"/>
    </source>
</evidence>
<organism evidence="1 2">
    <name type="scientific">Elysia crispata</name>
    <name type="common">lettuce slug</name>
    <dbReference type="NCBI Taxonomy" id="231223"/>
    <lineage>
        <taxon>Eukaryota</taxon>
        <taxon>Metazoa</taxon>
        <taxon>Spiralia</taxon>
        <taxon>Lophotrochozoa</taxon>
        <taxon>Mollusca</taxon>
        <taxon>Gastropoda</taxon>
        <taxon>Heterobranchia</taxon>
        <taxon>Euthyneura</taxon>
        <taxon>Panpulmonata</taxon>
        <taxon>Sacoglossa</taxon>
        <taxon>Placobranchoidea</taxon>
        <taxon>Plakobranchidae</taxon>
        <taxon>Elysia</taxon>
    </lineage>
</organism>
<keyword evidence="2" id="KW-1185">Reference proteome</keyword>
<dbReference type="AlphaFoldDB" id="A0AAE1DG07"/>
<gene>
    <name evidence="1" type="ORF">RRG08_052510</name>
</gene>
<dbReference type="Proteomes" id="UP001283361">
    <property type="component" value="Unassembled WGS sequence"/>
</dbReference>
<sequence length="70" mass="7612">MSEIRHCAGAGPHSFQRSTITHRGVKRSAPKDHPFILGCGESSVSSPEKPTSVLEVLPLQFKEKLLTEGL</sequence>
<reference evidence="1" key="1">
    <citation type="journal article" date="2023" name="G3 (Bethesda)">
        <title>A reference genome for the long-term kleptoplast-retaining sea slug Elysia crispata morphotype clarki.</title>
        <authorList>
            <person name="Eastman K.E."/>
            <person name="Pendleton A.L."/>
            <person name="Shaikh M.A."/>
            <person name="Suttiyut T."/>
            <person name="Ogas R."/>
            <person name="Tomko P."/>
            <person name="Gavelis G."/>
            <person name="Widhalm J.R."/>
            <person name="Wisecaver J.H."/>
        </authorList>
    </citation>
    <scope>NUCLEOTIDE SEQUENCE</scope>
    <source>
        <strain evidence="1">ECLA1</strain>
    </source>
</reference>
<comment type="caution">
    <text evidence="1">The sequence shown here is derived from an EMBL/GenBank/DDBJ whole genome shotgun (WGS) entry which is preliminary data.</text>
</comment>
<protein>
    <submittedName>
        <fullName evidence="1">Uncharacterized protein</fullName>
    </submittedName>
</protein>
<name>A0AAE1DG07_9GAST</name>
<accession>A0AAE1DG07</accession>
<proteinExistence type="predicted"/>
<dbReference type="EMBL" id="JAWDGP010003959">
    <property type="protein sequence ID" value="KAK3769171.1"/>
    <property type="molecule type" value="Genomic_DNA"/>
</dbReference>